<dbReference type="EMBL" id="CP017157">
    <property type="protein sequence ID" value="AOP45069.1"/>
    <property type="molecule type" value="Genomic_DNA"/>
</dbReference>
<evidence type="ECO:0000256" key="2">
    <source>
        <dbReference type="ARBA" id="ARBA00022759"/>
    </source>
</evidence>
<evidence type="ECO:0000256" key="5">
    <source>
        <dbReference type="ARBA" id="ARBA00023204"/>
    </source>
</evidence>
<dbReference type="Pfam" id="PF03852">
    <property type="entry name" value="Vsr"/>
    <property type="match status" value="1"/>
</dbReference>
<dbReference type="CDD" id="cd00221">
    <property type="entry name" value="Vsr"/>
    <property type="match status" value="1"/>
</dbReference>
<accession>A0A1D7VEB1</accession>
<dbReference type="NCBIfam" id="TIGR00632">
    <property type="entry name" value="vsr"/>
    <property type="match status" value="1"/>
</dbReference>
<evidence type="ECO:0000256" key="3">
    <source>
        <dbReference type="ARBA" id="ARBA00022763"/>
    </source>
</evidence>
<evidence type="ECO:0000256" key="7">
    <source>
        <dbReference type="SAM" id="MobiDB-lite"/>
    </source>
</evidence>
<keyword evidence="2 8" id="KW-0255">Endonuclease</keyword>
<dbReference type="RefSeq" id="WP_069566945.1">
    <property type="nucleotide sequence ID" value="NZ_CP017157.1"/>
</dbReference>
<evidence type="ECO:0000313" key="8">
    <source>
        <dbReference type="EMBL" id="AOP45069.1"/>
    </source>
</evidence>
<gene>
    <name evidence="8" type="ORF">SL103_01370</name>
</gene>
<dbReference type="OrthoDB" id="9801520at2"/>
<comment type="similarity">
    <text evidence="6">Belongs to the Vsr family.</text>
</comment>
<dbReference type="GO" id="GO:0006298">
    <property type="term" value="P:mismatch repair"/>
    <property type="evidence" value="ECO:0007669"/>
    <property type="project" value="InterPro"/>
</dbReference>
<reference evidence="8 9" key="1">
    <citation type="submission" date="2016-09" db="EMBL/GenBank/DDBJ databases">
        <title>Complete genome sequencing of Streptomyces lydicus 103 and metabolic pathways analysis of antibiotic biosynthesis.</title>
        <authorList>
            <person name="Jia N."/>
            <person name="Ding M.-Z."/>
            <person name="Gao F."/>
            <person name="Yuan Y.-J."/>
        </authorList>
    </citation>
    <scope>NUCLEOTIDE SEQUENCE [LARGE SCALE GENOMIC DNA]</scope>
    <source>
        <strain evidence="8 9">103</strain>
    </source>
</reference>
<evidence type="ECO:0000256" key="4">
    <source>
        <dbReference type="ARBA" id="ARBA00022801"/>
    </source>
</evidence>
<keyword evidence="5" id="KW-0234">DNA repair</keyword>
<protein>
    <submittedName>
        <fullName evidence="8">Very short patch repair endonuclease</fullName>
    </submittedName>
</protein>
<dbReference type="GO" id="GO:0016787">
    <property type="term" value="F:hydrolase activity"/>
    <property type="evidence" value="ECO:0007669"/>
    <property type="project" value="UniProtKB-KW"/>
</dbReference>
<dbReference type="GO" id="GO:0004519">
    <property type="term" value="F:endonuclease activity"/>
    <property type="evidence" value="ECO:0007669"/>
    <property type="project" value="UniProtKB-KW"/>
</dbReference>
<keyword evidence="4" id="KW-0378">Hydrolase</keyword>
<feature type="compositionally biased region" description="Polar residues" evidence="7">
    <location>
        <begin position="140"/>
        <end position="153"/>
    </location>
</feature>
<evidence type="ECO:0000256" key="1">
    <source>
        <dbReference type="ARBA" id="ARBA00022722"/>
    </source>
</evidence>
<proteinExistence type="inferred from homology"/>
<dbReference type="Gene3D" id="3.40.960.10">
    <property type="entry name" value="VSR Endonuclease"/>
    <property type="match status" value="1"/>
</dbReference>
<sequence>MSVQARRDTVPEIAVRRLLYASGHRYRLQRRVPGFARRTIDIAFPGPKVAVFLDGCFWHGCPEHATRPKANADWWRAKLDGNIARDRETTAHLVELGWTVLRFWEHEDPAAVADRIAGVVSSMARRRRREPHVREDDSGSRPSASPDTTAPKA</sequence>
<dbReference type="InterPro" id="IPR011335">
    <property type="entry name" value="Restrct_endonuc-II-like"/>
</dbReference>
<dbReference type="KEGG" id="slc:SL103_01370"/>
<dbReference type="Proteomes" id="UP000094094">
    <property type="component" value="Chromosome"/>
</dbReference>
<dbReference type="AlphaFoldDB" id="A0A1D7VEB1"/>
<keyword evidence="1" id="KW-0540">Nuclease</keyword>
<dbReference type="InterPro" id="IPR004603">
    <property type="entry name" value="DNA_mismatch_endonuc_vsr"/>
</dbReference>
<feature type="region of interest" description="Disordered" evidence="7">
    <location>
        <begin position="122"/>
        <end position="153"/>
    </location>
</feature>
<evidence type="ECO:0000313" key="9">
    <source>
        <dbReference type="Proteomes" id="UP000094094"/>
    </source>
</evidence>
<organism evidence="8 9">
    <name type="scientific">Streptomyces lydicus</name>
    <dbReference type="NCBI Taxonomy" id="47763"/>
    <lineage>
        <taxon>Bacteria</taxon>
        <taxon>Bacillati</taxon>
        <taxon>Actinomycetota</taxon>
        <taxon>Actinomycetes</taxon>
        <taxon>Kitasatosporales</taxon>
        <taxon>Streptomycetaceae</taxon>
        <taxon>Streptomyces</taxon>
    </lineage>
</organism>
<keyword evidence="9" id="KW-1185">Reference proteome</keyword>
<keyword evidence="3" id="KW-0227">DNA damage</keyword>
<name>A0A1D7VEB1_9ACTN</name>
<dbReference type="SUPFAM" id="SSF52980">
    <property type="entry name" value="Restriction endonuclease-like"/>
    <property type="match status" value="1"/>
</dbReference>
<evidence type="ECO:0000256" key="6">
    <source>
        <dbReference type="ARBA" id="ARBA00029466"/>
    </source>
</evidence>